<keyword evidence="3" id="KW-1185">Reference proteome</keyword>
<accession>A0A915JZX0</accession>
<keyword evidence="2" id="KW-0812">Transmembrane</keyword>
<sequence length="200" mass="22536">MRQLVKRDLLVRQTPACGMRPSQGSQEQFVLQMKKSSLFTDVDLDALVDQEDSKFNNSTDVAGTNSDIDVSKQSDLKASPENMVPSSSSKLLSVVEQIRSRSDNDYRYSSNYDTYSSMRYRPFQPRMTTKYSASNGSGSRLEFNPISSLLIYYKCPVILHRAVSLFLFILKSGAAFANIFAQRAKPKSRKAALRDTAQFK</sequence>
<name>A0A915JZX0_ROMCU</name>
<dbReference type="AlphaFoldDB" id="A0A915JZX0"/>
<evidence type="ECO:0000313" key="3">
    <source>
        <dbReference type="Proteomes" id="UP000887565"/>
    </source>
</evidence>
<evidence type="ECO:0000256" key="1">
    <source>
        <dbReference type="SAM" id="MobiDB-lite"/>
    </source>
</evidence>
<organism evidence="3 4">
    <name type="scientific">Romanomermis culicivorax</name>
    <name type="common">Nematode worm</name>
    <dbReference type="NCBI Taxonomy" id="13658"/>
    <lineage>
        <taxon>Eukaryota</taxon>
        <taxon>Metazoa</taxon>
        <taxon>Ecdysozoa</taxon>
        <taxon>Nematoda</taxon>
        <taxon>Enoplea</taxon>
        <taxon>Dorylaimia</taxon>
        <taxon>Mermithida</taxon>
        <taxon>Mermithoidea</taxon>
        <taxon>Mermithidae</taxon>
        <taxon>Romanomermis</taxon>
    </lineage>
</organism>
<keyword evidence="2" id="KW-1133">Transmembrane helix</keyword>
<evidence type="ECO:0000313" key="4">
    <source>
        <dbReference type="WBParaSite" id="nRc.2.0.1.t31957-RA"/>
    </source>
</evidence>
<evidence type="ECO:0000256" key="2">
    <source>
        <dbReference type="SAM" id="Phobius"/>
    </source>
</evidence>
<dbReference type="WBParaSite" id="nRc.2.0.1.t31957-RA">
    <property type="protein sequence ID" value="nRc.2.0.1.t31957-RA"/>
    <property type="gene ID" value="nRc.2.0.1.g31957"/>
</dbReference>
<reference evidence="4" key="1">
    <citation type="submission" date="2022-11" db="UniProtKB">
        <authorList>
            <consortium name="WormBaseParasite"/>
        </authorList>
    </citation>
    <scope>IDENTIFICATION</scope>
</reference>
<dbReference type="Proteomes" id="UP000887565">
    <property type="component" value="Unplaced"/>
</dbReference>
<proteinExistence type="predicted"/>
<feature type="compositionally biased region" description="Polar residues" evidence="1">
    <location>
        <begin position="55"/>
        <end position="68"/>
    </location>
</feature>
<feature type="transmembrane region" description="Helical" evidence="2">
    <location>
        <begin position="158"/>
        <end position="181"/>
    </location>
</feature>
<keyword evidence="2" id="KW-0472">Membrane</keyword>
<feature type="region of interest" description="Disordered" evidence="1">
    <location>
        <begin position="55"/>
        <end position="85"/>
    </location>
</feature>
<protein>
    <submittedName>
        <fullName evidence="4">Uncharacterized protein</fullName>
    </submittedName>
</protein>